<dbReference type="GO" id="GO:0000978">
    <property type="term" value="F:RNA polymerase II cis-regulatory region sequence-specific DNA binding"/>
    <property type="evidence" value="ECO:0007669"/>
    <property type="project" value="TreeGrafter"/>
</dbReference>
<dbReference type="PROSITE" id="PS51294">
    <property type="entry name" value="HTH_MYB"/>
    <property type="match status" value="3"/>
</dbReference>
<dbReference type="PANTHER" id="PTHR45614">
    <property type="entry name" value="MYB PROTEIN-RELATED"/>
    <property type="match status" value="1"/>
</dbReference>
<feature type="compositionally biased region" description="Polar residues" evidence="4">
    <location>
        <begin position="488"/>
        <end position="514"/>
    </location>
</feature>
<dbReference type="FunFam" id="1.10.10.60:FF:000010">
    <property type="entry name" value="Transcriptional activator Myb isoform A"/>
    <property type="match status" value="1"/>
</dbReference>
<dbReference type="Gene3D" id="1.10.10.60">
    <property type="entry name" value="Homeodomain-like"/>
    <property type="match status" value="3"/>
</dbReference>
<feature type="region of interest" description="Disordered" evidence="4">
    <location>
        <begin position="484"/>
        <end position="550"/>
    </location>
</feature>
<dbReference type="InterPro" id="IPR009057">
    <property type="entry name" value="Homeodomain-like_sf"/>
</dbReference>
<dbReference type="Proteomes" id="UP000440578">
    <property type="component" value="Unassembled WGS sequence"/>
</dbReference>
<keyword evidence="3" id="KW-0238">DNA-binding</keyword>
<proteinExistence type="predicted"/>
<dbReference type="InterPro" id="IPR050560">
    <property type="entry name" value="MYB_TF"/>
</dbReference>
<feature type="region of interest" description="Disordered" evidence="4">
    <location>
        <begin position="310"/>
        <end position="330"/>
    </location>
</feature>
<dbReference type="EMBL" id="VIIS01000171">
    <property type="protein sequence ID" value="KAF0312427.1"/>
    <property type="molecule type" value="Genomic_DNA"/>
</dbReference>
<feature type="domain" description="HTH myb-type" evidence="6">
    <location>
        <begin position="54"/>
        <end position="109"/>
    </location>
</feature>
<reference evidence="7 8" key="1">
    <citation type="submission" date="2019-07" db="EMBL/GenBank/DDBJ databases">
        <title>Draft genome assembly of a fouling barnacle, Amphibalanus amphitrite (Darwin, 1854): The first reference genome for Thecostraca.</title>
        <authorList>
            <person name="Kim W."/>
        </authorList>
    </citation>
    <scope>NUCLEOTIDE SEQUENCE [LARGE SCALE GENOMIC DNA]</scope>
    <source>
        <strain evidence="7">SNU_AA5</strain>
        <tissue evidence="7">Soma without cirri and trophi</tissue>
    </source>
</reference>
<dbReference type="AlphaFoldDB" id="A0A6A4WZB0"/>
<feature type="region of interest" description="Disordered" evidence="4">
    <location>
        <begin position="1"/>
        <end position="20"/>
    </location>
</feature>
<dbReference type="SUPFAM" id="SSF46689">
    <property type="entry name" value="Homeodomain-like"/>
    <property type="match status" value="2"/>
</dbReference>
<dbReference type="Pfam" id="PF00249">
    <property type="entry name" value="Myb_DNA-binding"/>
    <property type="match status" value="3"/>
</dbReference>
<dbReference type="Pfam" id="PF09316">
    <property type="entry name" value="Cmyb_C"/>
    <property type="match status" value="1"/>
</dbReference>
<protein>
    <submittedName>
        <fullName evidence="7">Myb-related protein A</fullName>
    </submittedName>
</protein>
<dbReference type="GO" id="GO:0005634">
    <property type="term" value="C:nucleus"/>
    <property type="evidence" value="ECO:0007669"/>
    <property type="project" value="UniProtKB-SubCell"/>
</dbReference>
<feature type="domain" description="Myb-like" evidence="5">
    <location>
        <begin position="3"/>
        <end position="53"/>
    </location>
</feature>
<dbReference type="PROSITE" id="PS50090">
    <property type="entry name" value="MYB_LIKE"/>
    <property type="match status" value="3"/>
</dbReference>
<feature type="domain" description="Myb-like" evidence="5">
    <location>
        <begin position="54"/>
        <end position="105"/>
    </location>
</feature>
<accession>A0A6A4WZB0</accession>
<feature type="region of interest" description="Disordered" evidence="4">
    <location>
        <begin position="167"/>
        <end position="197"/>
    </location>
</feature>
<keyword evidence="2" id="KW-0677">Repeat</keyword>
<dbReference type="GO" id="GO:0000981">
    <property type="term" value="F:DNA-binding transcription factor activity, RNA polymerase II-specific"/>
    <property type="evidence" value="ECO:0007669"/>
    <property type="project" value="TreeGrafter"/>
</dbReference>
<feature type="domain" description="HTH myb-type" evidence="6">
    <location>
        <begin position="110"/>
        <end position="160"/>
    </location>
</feature>
<dbReference type="CDD" id="cd00167">
    <property type="entry name" value="SANT"/>
    <property type="match status" value="3"/>
</dbReference>
<evidence type="ECO:0000313" key="7">
    <source>
        <dbReference type="EMBL" id="KAF0312427.1"/>
    </source>
</evidence>
<dbReference type="OrthoDB" id="2143914at2759"/>
<feature type="region of interest" description="Disordered" evidence="4">
    <location>
        <begin position="585"/>
        <end position="638"/>
    </location>
</feature>
<feature type="domain" description="HTH myb-type" evidence="6">
    <location>
        <begin position="1"/>
        <end position="53"/>
    </location>
</feature>
<feature type="domain" description="Myb-like" evidence="5">
    <location>
        <begin position="106"/>
        <end position="156"/>
    </location>
</feature>
<dbReference type="SMART" id="SM00717">
    <property type="entry name" value="SANT"/>
    <property type="match status" value="3"/>
</dbReference>
<feature type="compositionally biased region" description="Polar residues" evidence="4">
    <location>
        <begin position="311"/>
        <end position="328"/>
    </location>
</feature>
<comment type="caution">
    <text evidence="7">The sequence shown here is derived from an EMBL/GenBank/DDBJ whole genome shotgun (WGS) entry which is preliminary data.</text>
</comment>
<evidence type="ECO:0000256" key="1">
    <source>
        <dbReference type="ARBA" id="ARBA00004123"/>
    </source>
</evidence>
<evidence type="ECO:0000256" key="3">
    <source>
        <dbReference type="ARBA" id="ARBA00023125"/>
    </source>
</evidence>
<sequence length="673" mass="74347">MNRRKSKKSKWSKEEDEQLKNAVDVHGEKWDLIRQLFPDKNEYDIQSRWNRVVNPELVKGPWTKEEDDRVVELVHQYGAKKWSVIASHLKGRIGKQCRERWHNHLNPDIKKCSWTPQEDDEILRLHGVYGNQWAKIAKHIPGRTDNAIKNHWNSTVKKRWEETAKRRAEGAGRSARAAAVYEPPPPTPGYHESTDTDYYSSPSTACVGFSVAGSGASAQQHLSDPYGIDSLVSSLNRAGDVLSQPMPPPPSDRYQNDFSPPNEQYFSTEMAACSGMTYSPISFQTIGDYDPLSVDRKPPLGADFTEYRLDTPSSELSGDLSSTTTGRLSTPPILRKRRRQTSSCTGDDLSGTHTEILNNTSLLQTPPCPVTPQKITPLPFSPSQFLNGSRNGFDIELGLSSPMRLGSLALDDVKFMTSTPQQGKQTRSELGRRTPPQTATQLKPRTPDTLKKMLKDMEIHNGPIGFASDTPTQLEDLNEIINKERQDLTGTPNSSSTARAVGPTNDSGYGSATVSRLRLEKENMSPKRRARRTLAHTWSTPGNINVPGLTAATAAPLPPVCPTVQPETPSKSLTADHSVLFSPPSILPDSLPASPRAARHAAHTPAAGGGKASRRAPFAPRGAPQRKAGTPGQKPELKWEVVAYGKTTEQREMAEKARQTLRQLRPRQQPPVV</sequence>
<evidence type="ECO:0000259" key="6">
    <source>
        <dbReference type="PROSITE" id="PS51294"/>
    </source>
</evidence>
<dbReference type="InterPro" id="IPR001005">
    <property type="entry name" value="SANT/Myb"/>
</dbReference>
<dbReference type="PANTHER" id="PTHR45614:SF25">
    <property type="entry name" value="MYB PROTEIN"/>
    <property type="match status" value="1"/>
</dbReference>
<feature type="region of interest" description="Disordered" evidence="4">
    <location>
        <begin position="650"/>
        <end position="673"/>
    </location>
</feature>
<evidence type="ECO:0000313" key="8">
    <source>
        <dbReference type="Proteomes" id="UP000440578"/>
    </source>
</evidence>
<evidence type="ECO:0000256" key="4">
    <source>
        <dbReference type="SAM" id="MobiDB-lite"/>
    </source>
</evidence>
<evidence type="ECO:0000259" key="5">
    <source>
        <dbReference type="PROSITE" id="PS50090"/>
    </source>
</evidence>
<feature type="compositionally biased region" description="Basic residues" evidence="4">
    <location>
        <begin position="1"/>
        <end position="10"/>
    </location>
</feature>
<dbReference type="InterPro" id="IPR015395">
    <property type="entry name" value="C-myb_C"/>
</dbReference>
<evidence type="ECO:0000256" key="2">
    <source>
        <dbReference type="ARBA" id="ARBA00022737"/>
    </source>
</evidence>
<keyword evidence="8" id="KW-1185">Reference proteome</keyword>
<organism evidence="7 8">
    <name type="scientific">Amphibalanus amphitrite</name>
    <name type="common">Striped barnacle</name>
    <name type="synonym">Balanus amphitrite</name>
    <dbReference type="NCBI Taxonomy" id="1232801"/>
    <lineage>
        <taxon>Eukaryota</taxon>
        <taxon>Metazoa</taxon>
        <taxon>Ecdysozoa</taxon>
        <taxon>Arthropoda</taxon>
        <taxon>Crustacea</taxon>
        <taxon>Multicrustacea</taxon>
        <taxon>Cirripedia</taxon>
        <taxon>Thoracica</taxon>
        <taxon>Thoracicalcarea</taxon>
        <taxon>Balanomorpha</taxon>
        <taxon>Balanoidea</taxon>
        <taxon>Balanidae</taxon>
        <taxon>Amphibalaninae</taxon>
        <taxon>Amphibalanus</taxon>
    </lineage>
</organism>
<feature type="region of interest" description="Disordered" evidence="4">
    <location>
        <begin position="418"/>
        <end position="444"/>
    </location>
</feature>
<dbReference type="InterPro" id="IPR017930">
    <property type="entry name" value="Myb_dom"/>
</dbReference>
<comment type="subcellular location">
    <subcellularLocation>
        <location evidence="1">Nucleus</location>
    </subcellularLocation>
</comment>
<gene>
    <name evidence="7" type="primary">Mybl1</name>
    <name evidence="7" type="ORF">FJT64_016816</name>
</gene>
<name>A0A6A4WZB0_AMPAM</name>